<keyword evidence="3" id="KW-1185">Reference proteome</keyword>
<sequence length="418" mass="49160">MSFSHKRTFDQLEPLVTENAVNYNKHNSQEKENESHKNENKRKRTNNSQEKKPQQTPLGPISYQFDLLPKMTKLIGKELSLTLSQKLIEIYVPHSFANRNNQGIIKRKVFGSGKYLIRSDVFAIAVHSGKFTPEEANTEGLGIFLTLKFHYGTYYTPELSQRNGIRPMFAPQQKGLMVTVENCKPVKSMKQISSLLSIDQIEKQLIQLDNRLKNIPDKRLDKENEMEIKNNIKNEMEKEKEKDKIKEIFIEIKEKVANQSQNKNFLNNDNKPLFNNSILQKKKKQIRITSLHKICFSLSNDPCLSYNFDEIFRNKLFEHLLTQVLYLETSNQRYELSRISKKTYQLARVKTPLAQPQRRMIFEKNIPFDQKNIEIIQKNLKPDQICFGKKNSQFGNFKIIPKKFFFMKILKHSHLHLH</sequence>
<evidence type="ECO:0000256" key="1">
    <source>
        <dbReference type="SAM" id="MobiDB-lite"/>
    </source>
</evidence>
<comment type="caution">
    <text evidence="2">The sequence shown here is derived from an EMBL/GenBank/DDBJ whole genome shotgun (WGS) entry which is preliminary data.</text>
</comment>
<proteinExistence type="predicted"/>
<evidence type="ECO:0000313" key="2">
    <source>
        <dbReference type="EMBL" id="KAJ6249136.1"/>
    </source>
</evidence>
<accession>A0ABQ8YWZ3</accession>
<organism evidence="2 3">
    <name type="scientific">Anaeramoeba flamelloides</name>
    <dbReference type="NCBI Taxonomy" id="1746091"/>
    <lineage>
        <taxon>Eukaryota</taxon>
        <taxon>Metamonada</taxon>
        <taxon>Anaeramoebidae</taxon>
        <taxon>Anaeramoeba</taxon>
    </lineage>
</organism>
<evidence type="ECO:0000313" key="3">
    <source>
        <dbReference type="Proteomes" id="UP001150062"/>
    </source>
</evidence>
<name>A0ABQ8YWZ3_9EUKA</name>
<protein>
    <recommendedName>
        <fullName evidence="4">Plus3 domain-containing protein</fullName>
    </recommendedName>
</protein>
<reference evidence="2" key="1">
    <citation type="submission" date="2022-08" db="EMBL/GenBank/DDBJ databases">
        <title>Novel sulfate-reducing endosymbionts in the free-living metamonad Anaeramoeba.</title>
        <authorList>
            <person name="Jerlstrom-Hultqvist J."/>
            <person name="Cepicka I."/>
            <person name="Gallot-Lavallee L."/>
            <person name="Salas-Leiva D."/>
            <person name="Curtis B.A."/>
            <person name="Zahonova K."/>
            <person name="Pipaliya S."/>
            <person name="Dacks J."/>
            <person name="Roger A.J."/>
        </authorList>
    </citation>
    <scope>NUCLEOTIDE SEQUENCE</scope>
    <source>
        <strain evidence="2">Schooner1</strain>
    </source>
</reference>
<feature type="compositionally biased region" description="Basic and acidic residues" evidence="1">
    <location>
        <begin position="27"/>
        <end position="38"/>
    </location>
</feature>
<dbReference type="EMBL" id="JAOAOG010000102">
    <property type="protein sequence ID" value="KAJ6249136.1"/>
    <property type="molecule type" value="Genomic_DNA"/>
</dbReference>
<dbReference type="Proteomes" id="UP001150062">
    <property type="component" value="Unassembled WGS sequence"/>
</dbReference>
<gene>
    <name evidence="2" type="ORF">M0813_01735</name>
</gene>
<evidence type="ECO:0008006" key="4">
    <source>
        <dbReference type="Google" id="ProtNLM"/>
    </source>
</evidence>
<feature type="region of interest" description="Disordered" evidence="1">
    <location>
        <begin position="1"/>
        <end position="61"/>
    </location>
</feature>